<evidence type="ECO:0000259" key="1">
    <source>
        <dbReference type="PROSITE" id="PS50943"/>
    </source>
</evidence>
<gene>
    <name evidence="2" type="ORF">ALO67_03757</name>
</gene>
<dbReference type="InterPro" id="IPR010982">
    <property type="entry name" value="Lambda_DNA-bd_dom_sf"/>
</dbReference>
<dbReference type="InterPro" id="IPR036286">
    <property type="entry name" value="LexA/Signal_pep-like_sf"/>
</dbReference>
<dbReference type="InterPro" id="IPR050077">
    <property type="entry name" value="LexA_repressor"/>
</dbReference>
<dbReference type="Gene3D" id="1.10.260.40">
    <property type="entry name" value="lambda repressor-like DNA-binding domains"/>
    <property type="match status" value="1"/>
</dbReference>
<dbReference type="GO" id="GO:0003677">
    <property type="term" value="F:DNA binding"/>
    <property type="evidence" value="ECO:0007669"/>
    <property type="project" value="InterPro"/>
</dbReference>
<dbReference type="CDD" id="cd06529">
    <property type="entry name" value="S24_LexA-like"/>
    <property type="match status" value="1"/>
</dbReference>
<dbReference type="Gene3D" id="2.10.109.10">
    <property type="entry name" value="Umud Fragment, subunit A"/>
    <property type="match status" value="1"/>
</dbReference>
<feature type="domain" description="HTH cro/C1-type" evidence="1">
    <location>
        <begin position="15"/>
        <end position="69"/>
    </location>
</feature>
<evidence type="ECO:0000313" key="2">
    <source>
        <dbReference type="EMBL" id="KPX51900.1"/>
    </source>
</evidence>
<dbReference type="PANTHER" id="PTHR33516:SF2">
    <property type="entry name" value="LEXA REPRESSOR-RELATED"/>
    <property type="match status" value="1"/>
</dbReference>
<dbReference type="InterPro" id="IPR015927">
    <property type="entry name" value="Peptidase_S24_S26A/B/C"/>
</dbReference>
<organism evidence="2 3">
    <name type="scientific">Pseudomonas amygdali pv. hibisci</name>
    <dbReference type="NCBI Taxonomy" id="251723"/>
    <lineage>
        <taxon>Bacteria</taxon>
        <taxon>Pseudomonadati</taxon>
        <taxon>Pseudomonadota</taxon>
        <taxon>Gammaproteobacteria</taxon>
        <taxon>Pseudomonadales</taxon>
        <taxon>Pseudomonadaceae</taxon>
        <taxon>Pseudomonas</taxon>
        <taxon>Pseudomonas amygdali</taxon>
    </lineage>
</organism>
<dbReference type="Pfam" id="PF00717">
    <property type="entry name" value="Peptidase_S24"/>
    <property type="match status" value="1"/>
</dbReference>
<accession>A0AB34U1W7</accession>
<dbReference type="SMART" id="SM00530">
    <property type="entry name" value="HTH_XRE"/>
    <property type="match status" value="1"/>
</dbReference>
<dbReference type="Proteomes" id="UP000050545">
    <property type="component" value="Unassembled WGS sequence"/>
</dbReference>
<dbReference type="PROSITE" id="PS50943">
    <property type="entry name" value="HTH_CROC1"/>
    <property type="match status" value="1"/>
</dbReference>
<dbReference type="SUPFAM" id="SSF47413">
    <property type="entry name" value="lambda repressor-like DNA-binding domains"/>
    <property type="match status" value="1"/>
</dbReference>
<dbReference type="Pfam" id="PF01381">
    <property type="entry name" value="HTH_3"/>
    <property type="match status" value="1"/>
</dbReference>
<dbReference type="EMBL" id="LJQN01000141">
    <property type="protein sequence ID" value="KPX51900.1"/>
    <property type="molecule type" value="Genomic_DNA"/>
</dbReference>
<comment type="caution">
    <text evidence="2">The sequence shown here is derived from an EMBL/GenBank/DDBJ whole genome shotgun (WGS) entry which is preliminary data.</text>
</comment>
<dbReference type="InterPro" id="IPR001387">
    <property type="entry name" value="Cro/C1-type_HTH"/>
</dbReference>
<dbReference type="SUPFAM" id="SSF51306">
    <property type="entry name" value="LexA/Signal peptidase"/>
    <property type="match status" value="1"/>
</dbReference>
<protein>
    <submittedName>
        <fullName evidence="2">Repressor</fullName>
    </submittedName>
</protein>
<evidence type="ECO:0000313" key="3">
    <source>
        <dbReference type="Proteomes" id="UP000050545"/>
    </source>
</evidence>
<reference evidence="2 3" key="1">
    <citation type="submission" date="2015-09" db="EMBL/GenBank/DDBJ databases">
        <title>Genome announcement of multiple Pseudomonas syringae strains.</title>
        <authorList>
            <person name="Thakur S."/>
            <person name="Wang P.W."/>
            <person name="Gong Y."/>
            <person name="Weir B.S."/>
            <person name="Guttman D.S."/>
        </authorList>
    </citation>
    <scope>NUCLEOTIDE SEQUENCE [LARGE SCALE GENOMIC DNA]</scope>
    <source>
        <strain evidence="2 3">ICMP9623</strain>
    </source>
</reference>
<sequence>MYFVDMKKRTTGQLITRAREQLGINQSELARRLGVTPQSVQAWESDRNTPRHKKLKEIGDELGVSASWLLGEEGRSARLDEGDSNVQQALSPIRYFEYPEISWVQAGAATEVMEISNATGAPVHRSDVWAGNEGFWLRVVGNSMTSQSGNSFPEGFLILVAPEIEPRSGQFVIARMVGSNEATFKQFIRDAGRFYLKPLNTAFPTIPMDNEWEVVGTVVDGKMPNSVFL</sequence>
<dbReference type="AlphaFoldDB" id="A0AB34U1W7"/>
<name>A0AB34U1W7_PSEA0</name>
<proteinExistence type="predicted"/>
<dbReference type="PANTHER" id="PTHR33516">
    <property type="entry name" value="LEXA REPRESSOR"/>
    <property type="match status" value="1"/>
</dbReference>
<dbReference type="InterPro" id="IPR039418">
    <property type="entry name" value="LexA-like"/>
</dbReference>
<dbReference type="CDD" id="cd00093">
    <property type="entry name" value="HTH_XRE"/>
    <property type="match status" value="1"/>
</dbReference>